<gene>
    <name evidence="1" type="ORF">IQ13_3198</name>
</gene>
<dbReference type="CDD" id="cd00229">
    <property type="entry name" value="SGNH_hydrolase"/>
    <property type="match status" value="1"/>
</dbReference>
<reference evidence="1 2" key="1">
    <citation type="journal article" date="2015" name="Stand. Genomic Sci.">
        <title>Genomic Encyclopedia of Bacterial and Archaeal Type Strains, Phase III: the genomes of soil and plant-associated and newly described type strains.</title>
        <authorList>
            <person name="Whitman W.B."/>
            <person name="Woyke T."/>
            <person name="Klenk H.P."/>
            <person name="Zhou Y."/>
            <person name="Lilburn T.G."/>
            <person name="Beck B.J."/>
            <person name="De Vos P."/>
            <person name="Vandamme P."/>
            <person name="Eisen J.A."/>
            <person name="Garrity G."/>
            <person name="Hugenholtz P."/>
            <person name="Kyrpides N.C."/>
        </authorList>
    </citation>
    <scope>NUCLEOTIDE SEQUENCE [LARGE SCALE GENOMIC DNA]</scope>
    <source>
        <strain evidence="1 2">CGMCC 1.7271</strain>
    </source>
</reference>
<dbReference type="Gene3D" id="3.40.50.1110">
    <property type="entry name" value="SGNH hydrolase"/>
    <property type="match status" value="1"/>
</dbReference>
<evidence type="ECO:0000313" key="1">
    <source>
        <dbReference type="EMBL" id="TWI80520.1"/>
    </source>
</evidence>
<dbReference type="EMBL" id="VLLE01000005">
    <property type="protein sequence ID" value="TWI80520.1"/>
    <property type="molecule type" value="Genomic_DNA"/>
</dbReference>
<dbReference type="SUPFAM" id="SSF52266">
    <property type="entry name" value="SGNH hydrolase"/>
    <property type="match status" value="1"/>
</dbReference>
<keyword evidence="2" id="KW-1185">Reference proteome</keyword>
<accession>A0A562SIF3</accession>
<dbReference type="InterPro" id="IPR036514">
    <property type="entry name" value="SGNH_hydro_sf"/>
</dbReference>
<sequence>MKHLILIAAVCVSSAVAKSQSTRVYAKHLQASEKLQLKTRSITDFSISLFSTDSSSDTKIPTAKAVADFVRARAGGGGGGAVGSVFGRTGAVVANASDYSSFYAPIVHTHPLNDLTQSGAALGQVPVWTLSGWQPGTVTGGGADSSWNSTETGIQPNQLGYIYNTTFPGTSLPAGFTDVTPAATVTVNNKLILSGGTTATTSYNSITGASTVWANRLRLTHLNYKDLSVKVTIVPQDRNSSSNGISFHFESGTDAFPSARSFMFDLSTNSDSGRIIVAESITGIISKSASLSHIATDTLEISIDREYWYILAKMTNKRTGKSVDIVYNYAAGFSTGGEMYMGVLGGTQHITKFQISSTANKGFGWTIIGDSHTAGEGASTQEKTFPSLVFRGNLSKFTTLAANGTALLDQSYTMVNNAIALGNPVLIMGGYNDRDRIVTDTTVFKVRLDSVAKPLIRAGLKVVVGTLVPKYAGTNNNFNTAILNYCAANNLQVIRIDTVLRKSSSDVNIKVNYLNWDNVHLSDSGHLVVANEIIKALGVNVSSLFSDSTSPVKFYNIPSGNEYMPVLRVNRKGELFQYPEKKFNGIENVFGASSAGGTYAQSRSAIHTSSFIRTDSVIVTQQRIHLGNSSNFAFTSARFTSGGPNDLVFPIQTGIRQVVFEPTTRSFFGNSGNYSGNDIFVAAFGNAVPSISASRIVSFSGRVGDAGTLSGSDNTFLSYESGIGITTGSNNFHAIMRNPAALSLPNSLTGSVIIGDFPQTYTPANQEVYISSGNGAFDQKFYFGAGGADNNYFRVSPTYSATNRDGSNWYFQSSSGRGTGGGGKFIFQTWAPAASGTTQQTVARTELTIERQRITLGASRFQITQGTDVASANDLTLPNDGNDFRVTGTTQINAITTINWQNGSEITLLFTGSLTVKNNTAGGAGTAVIKLEGGVDFAATADDILKLKLVSGVWYQVGKSIN</sequence>
<dbReference type="AlphaFoldDB" id="A0A562SIF3"/>
<dbReference type="Proteomes" id="UP000316167">
    <property type="component" value="Unassembled WGS sequence"/>
</dbReference>
<dbReference type="OrthoDB" id="792866at2"/>
<dbReference type="RefSeq" id="WP_144887527.1">
    <property type="nucleotide sequence ID" value="NZ_VLLE01000005.1"/>
</dbReference>
<organism evidence="1 2">
    <name type="scientific">Lacibacter cauensis</name>
    <dbReference type="NCBI Taxonomy" id="510947"/>
    <lineage>
        <taxon>Bacteria</taxon>
        <taxon>Pseudomonadati</taxon>
        <taxon>Bacteroidota</taxon>
        <taxon>Chitinophagia</taxon>
        <taxon>Chitinophagales</taxon>
        <taxon>Chitinophagaceae</taxon>
        <taxon>Lacibacter</taxon>
    </lineage>
</organism>
<proteinExistence type="predicted"/>
<evidence type="ECO:0000313" key="2">
    <source>
        <dbReference type="Proteomes" id="UP000316167"/>
    </source>
</evidence>
<name>A0A562SIF3_9BACT</name>
<dbReference type="GO" id="GO:0016788">
    <property type="term" value="F:hydrolase activity, acting on ester bonds"/>
    <property type="evidence" value="ECO:0007669"/>
    <property type="project" value="UniProtKB-ARBA"/>
</dbReference>
<protein>
    <submittedName>
        <fullName evidence="1">Uncharacterized protein</fullName>
    </submittedName>
</protein>
<comment type="caution">
    <text evidence="1">The sequence shown here is derived from an EMBL/GenBank/DDBJ whole genome shotgun (WGS) entry which is preliminary data.</text>
</comment>